<accession>A0A6P4CD16</accession>
<gene>
    <name evidence="3" type="primary">LOC107473948</name>
</gene>
<feature type="chain" id="PRO_5027818820" evidence="1">
    <location>
        <begin position="20"/>
        <end position="896"/>
    </location>
</feature>
<dbReference type="PANTHER" id="PTHR15319">
    <property type="entry name" value="TATA BOX-BINDING PROTEIN ASSOCIATED FACTOR RNA POLYMERASE I SUBUNIT C"/>
    <property type="match status" value="1"/>
</dbReference>
<organism evidence="2 3">
    <name type="scientific">Arachis duranensis</name>
    <name type="common">Wild peanut</name>
    <dbReference type="NCBI Taxonomy" id="130453"/>
    <lineage>
        <taxon>Eukaryota</taxon>
        <taxon>Viridiplantae</taxon>
        <taxon>Streptophyta</taxon>
        <taxon>Embryophyta</taxon>
        <taxon>Tracheophyta</taxon>
        <taxon>Spermatophyta</taxon>
        <taxon>Magnoliopsida</taxon>
        <taxon>eudicotyledons</taxon>
        <taxon>Gunneridae</taxon>
        <taxon>Pentapetalae</taxon>
        <taxon>rosids</taxon>
        <taxon>fabids</taxon>
        <taxon>Fabales</taxon>
        <taxon>Fabaceae</taxon>
        <taxon>Papilionoideae</taxon>
        <taxon>50 kb inversion clade</taxon>
        <taxon>dalbergioids sensu lato</taxon>
        <taxon>Dalbergieae</taxon>
        <taxon>Pterocarpus clade</taxon>
        <taxon>Arachis</taxon>
    </lineage>
</organism>
<evidence type="ECO:0000313" key="2">
    <source>
        <dbReference type="Proteomes" id="UP000515211"/>
    </source>
</evidence>
<dbReference type="PANTHER" id="PTHR15319:SF1">
    <property type="entry name" value="TATA BOX-BINDING PROTEIN-ASSOCIATED FACTOR RNA POLYMERASE I SUBUNIT C"/>
    <property type="match status" value="1"/>
</dbReference>
<proteinExistence type="predicted"/>
<sequence>MIVSTCSMLLLHFWYLLFCQTLYNLHLDEFEIVPIDLSSVGQHLFLLVNPVQWNSTAMPELSHTSQILKHQALDQPALIPNALSNSTLTVTPSLLSSLLLSSPLSTSHLLAYPDRKNAVVFFPTGLNDDKIGFFMLSVTNSKLQVHLDGNDDVFRAELGSSSAHRILIISVNPVLEPPPYLGNDSSSPVIGYLLACTLYSVHWFIVKHSSTFNRPVVLHAGGKVFKTCSVVHACWSPHILEQSVVLLGSGQLFLFDLESYCHGSSTAFRGTRLKVSWNDSGYCSDSVWVSCEFSWHPRILVVARSDAVFLVDLRSKECNVSCLMKIDMLRMYALSENEQFLALSKAGPNHFFCAVASSSLLLLIDARKPMMSVLQWMHNIDDPCYITVLSLSTLRSHSREDTFKLASEYGYCIILGSFWNCDFSLFCYGPELPFQKGYLASKLSKINKSFCAWELPSEIDLSGCKCHCGDCLLREELSKDALPEWIDCQLKKEIVLGFGILSNDLAALLCEPDENGGFTLIRLLSSGKFELQRYHSSPVPARNLDYCQKQELYLDKHLHPLSEEEYKFPKRFHYLKLAYFQAYVSDSLTKSLHRKLEKIHMQTRWKESSATEVHEFLCEKLNAYGFGRLRLSAAIIAVFKDIKLPTSVHEVALKRLWADLPMEILQLAFLNYSECPQLVNKHKIALDFLALPDLPQLPPFFLRKSSCHSNDDIVGPVRPFPFLLVLNEFYNGCSSLEDDEFSVEAELGLKYNEVMKVASDITVSTHGSMDLNDDAVSLSHDQEEAWDGSLKRKSFLSYRPIAFNCSTKDFVTENSVYSDGIYDTFMFHVRKPGEQTKLHEGEVFDDHCPVELRLNASLENSEPQGLEACNLLKKHMSKWEQHFDLYKEFCINLDLK</sequence>
<reference evidence="2" key="1">
    <citation type="journal article" date="2016" name="Nat. Genet.">
        <title>The genome sequences of Arachis duranensis and Arachis ipaensis, the diploid ancestors of cultivated peanut.</title>
        <authorList>
            <person name="Bertioli D.J."/>
            <person name="Cannon S.B."/>
            <person name="Froenicke L."/>
            <person name="Huang G."/>
            <person name="Farmer A.D."/>
            <person name="Cannon E.K."/>
            <person name="Liu X."/>
            <person name="Gao D."/>
            <person name="Clevenger J."/>
            <person name="Dash S."/>
            <person name="Ren L."/>
            <person name="Moretzsohn M.C."/>
            <person name="Shirasawa K."/>
            <person name="Huang W."/>
            <person name="Vidigal B."/>
            <person name="Abernathy B."/>
            <person name="Chu Y."/>
            <person name="Niederhuth C.E."/>
            <person name="Umale P."/>
            <person name="Araujo A.C."/>
            <person name="Kozik A."/>
            <person name="Kim K.D."/>
            <person name="Burow M.D."/>
            <person name="Varshney R.K."/>
            <person name="Wang X."/>
            <person name="Zhang X."/>
            <person name="Barkley N."/>
            <person name="Guimaraes P.M."/>
            <person name="Isobe S."/>
            <person name="Guo B."/>
            <person name="Liao B."/>
            <person name="Stalker H.T."/>
            <person name="Schmitz R.J."/>
            <person name="Scheffler B.E."/>
            <person name="Leal-Bertioli S.C."/>
            <person name="Xun X."/>
            <person name="Jackson S.A."/>
            <person name="Michelmore R."/>
            <person name="Ozias-Akins P."/>
        </authorList>
    </citation>
    <scope>NUCLEOTIDE SEQUENCE [LARGE SCALE GENOMIC DNA]</scope>
    <source>
        <strain evidence="2">cv. V14167</strain>
    </source>
</reference>
<dbReference type="KEGG" id="adu:107473948"/>
<protein>
    <submittedName>
        <fullName evidence="3">Uncharacterized protein LOC107473948</fullName>
    </submittedName>
</protein>
<dbReference type="Proteomes" id="UP000515211">
    <property type="component" value="Chromosome 2"/>
</dbReference>
<name>A0A6P4CD16_ARADU</name>
<dbReference type="AlphaFoldDB" id="A0A6P4CD16"/>
<keyword evidence="1" id="KW-0732">Signal</keyword>
<keyword evidence="2" id="KW-1185">Reference proteome</keyword>
<dbReference type="RefSeq" id="XP_015949029.2">
    <property type="nucleotide sequence ID" value="XM_016093543.3"/>
</dbReference>
<reference evidence="3" key="2">
    <citation type="submission" date="2025-08" db="UniProtKB">
        <authorList>
            <consortium name="RefSeq"/>
        </authorList>
    </citation>
    <scope>IDENTIFICATION</scope>
    <source>
        <tissue evidence="3">Whole plant</tissue>
    </source>
</reference>
<dbReference type="InterPro" id="IPR038801">
    <property type="entry name" value="TAF1C"/>
</dbReference>
<dbReference type="GO" id="GO:0001164">
    <property type="term" value="F:RNA polymerase I core promoter sequence-specific DNA binding"/>
    <property type="evidence" value="ECO:0007669"/>
    <property type="project" value="TreeGrafter"/>
</dbReference>
<evidence type="ECO:0000313" key="3">
    <source>
        <dbReference type="RefSeq" id="XP_015949029.2"/>
    </source>
</evidence>
<dbReference type="GO" id="GO:0001650">
    <property type="term" value="C:fibrillar center"/>
    <property type="evidence" value="ECO:0007669"/>
    <property type="project" value="TreeGrafter"/>
</dbReference>
<dbReference type="GeneID" id="107473948"/>
<evidence type="ECO:0000256" key="1">
    <source>
        <dbReference type="SAM" id="SignalP"/>
    </source>
</evidence>
<feature type="signal peptide" evidence="1">
    <location>
        <begin position="1"/>
        <end position="19"/>
    </location>
</feature>